<dbReference type="Proteomes" id="UP000000292">
    <property type="component" value="Chromosome"/>
</dbReference>
<sequence length="42" mass="4653">MILFLNRIIIALSIHGGRFPYPRLGKERMIDGTTASGYSDGD</sequence>
<accession>F8IDW6</accession>
<reference evidence="2" key="2">
    <citation type="submission" date="2011-06" db="EMBL/GenBank/DDBJ databases">
        <title>The complete genome sequence of Alicyclobacillus acidocaldarius sp. Tc-4-1.</title>
        <authorList>
            <person name="Chen Y."/>
            <person name="He Y."/>
            <person name="Dong Z."/>
            <person name="Hu S."/>
        </authorList>
    </citation>
    <scope>NUCLEOTIDE SEQUENCE [LARGE SCALE GENOMIC DNA]</scope>
    <source>
        <strain evidence="2">Tc-4-1</strain>
    </source>
</reference>
<evidence type="ECO:0000313" key="2">
    <source>
        <dbReference type="Proteomes" id="UP000000292"/>
    </source>
</evidence>
<evidence type="ECO:0000313" key="1">
    <source>
        <dbReference type="EMBL" id="AEJ42620.1"/>
    </source>
</evidence>
<dbReference type="EMBL" id="CP002902">
    <property type="protein sequence ID" value="AEJ42620.1"/>
    <property type="molecule type" value="Genomic_DNA"/>
</dbReference>
<dbReference type="HOGENOM" id="CLU_3246229_0_0_9"/>
<dbReference type="KEGG" id="aad:TC41_0661"/>
<dbReference type="AlphaFoldDB" id="F8IDW6"/>
<reference evidence="1 2" key="1">
    <citation type="journal article" date="2011" name="J. Bacteriol.">
        <title>Complete Genome Sequence of Alicyclobacillus acidocaldarius Strain Tc-4-1.</title>
        <authorList>
            <person name="Chen Y."/>
            <person name="He Y."/>
            <person name="Zhang B."/>
            <person name="Yang J."/>
            <person name="Li W."/>
            <person name="Dong Z."/>
            <person name="Hu S."/>
        </authorList>
    </citation>
    <scope>NUCLEOTIDE SEQUENCE [LARGE SCALE GENOMIC DNA]</scope>
    <source>
        <strain evidence="1 2">Tc-4-1</strain>
    </source>
</reference>
<proteinExistence type="predicted"/>
<organism evidence="1 2">
    <name type="scientific">Alicyclobacillus acidocaldarius (strain Tc-4-1)</name>
    <name type="common">Bacillus acidocaldarius</name>
    <dbReference type="NCBI Taxonomy" id="1048834"/>
    <lineage>
        <taxon>Bacteria</taxon>
        <taxon>Bacillati</taxon>
        <taxon>Bacillota</taxon>
        <taxon>Bacilli</taxon>
        <taxon>Bacillales</taxon>
        <taxon>Alicyclobacillaceae</taxon>
        <taxon>Alicyclobacillus</taxon>
    </lineage>
</organism>
<name>F8IDW6_ALIAT</name>
<dbReference type="STRING" id="1048834.TC41_0661"/>
<gene>
    <name evidence="1" type="ordered locus">TC41_0661</name>
</gene>
<protein>
    <submittedName>
        <fullName evidence="1">Uncharacterized protein</fullName>
    </submittedName>
</protein>